<evidence type="ECO:0000313" key="3">
    <source>
        <dbReference type="Proteomes" id="UP000190648"/>
    </source>
</evidence>
<dbReference type="AlphaFoldDB" id="A0A1V4K1Y0"/>
<name>A0A1V4K1Y0_PATFA</name>
<protein>
    <submittedName>
        <fullName evidence="2">Uncharacterized protein</fullName>
    </submittedName>
</protein>
<feature type="region of interest" description="Disordered" evidence="1">
    <location>
        <begin position="47"/>
        <end position="67"/>
    </location>
</feature>
<dbReference type="Proteomes" id="UP000190648">
    <property type="component" value="Unassembled WGS sequence"/>
</dbReference>
<proteinExistence type="predicted"/>
<accession>A0A1V4K1Y0</accession>
<organism evidence="2 3">
    <name type="scientific">Patagioenas fasciata monilis</name>
    <dbReference type="NCBI Taxonomy" id="372326"/>
    <lineage>
        <taxon>Eukaryota</taxon>
        <taxon>Metazoa</taxon>
        <taxon>Chordata</taxon>
        <taxon>Craniata</taxon>
        <taxon>Vertebrata</taxon>
        <taxon>Euteleostomi</taxon>
        <taxon>Archelosauria</taxon>
        <taxon>Archosauria</taxon>
        <taxon>Dinosauria</taxon>
        <taxon>Saurischia</taxon>
        <taxon>Theropoda</taxon>
        <taxon>Coelurosauria</taxon>
        <taxon>Aves</taxon>
        <taxon>Neognathae</taxon>
        <taxon>Neoaves</taxon>
        <taxon>Columbimorphae</taxon>
        <taxon>Columbiformes</taxon>
        <taxon>Columbidae</taxon>
        <taxon>Patagioenas</taxon>
    </lineage>
</organism>
<dbReference type="EMBL" id="LSYS01005191">
    <property type="protein sequence ID" value="OPJ78394.1"/>
    <property type="molecule type" value="Genomic_DNA"/>
</dbReference>
<evidence type="ECO:0000256" key="1">
    <source>
        <dbReference type="SAM" id="MobiDB-lite"/>
    </source>
</evidence>
<evidence type="ECO:0000313" key="2">
    <source>
        <dbReference type="EMBL" id="OPJ78394.1"/>
    </source>
</evidence>
<comment type="caution">
    <text evidence="2">The sequence shown here is derived from an EMBL/GenBank/DDBJ whole genome shotgun (WGS) entry which is preliminary data.</text>
</comment>
<keyword evidence="3" id="KW-1185">Reference proteome</keyword>
<reference evidence="2 3" key="1">
    <citation type="submission" date="2016-02" db="EMBL/GenBank/DDBJ databases">
        <title>Band-tailed pigeon sequencing and assembly.</title>
        <authorList>
            <person name="Soares A.E."/>
            <person name="Novak B.J."/>
            <person name="Rice E.S."/>
            <person name="O'Connell B."/>
            <person name="Chang D."/>
            <person name="Weber S."/>
            <person name="Shapiro B."/>
        </authorList>
    </citation>
    <scope>NUCLEOTIDE SEQUENCE [LARGE SCALE GENOMIC DNA]</scope>
    <source>
        <strain evidence="2">BTP2013</strain>
        <tissue evidence="2">Blood</tissue>
    </source>
</reference>
<gene>
    <name evidence="2" type="ORF">AV530_015327</name>
</gene>
<sequence length="125" mass="14523">MSLPAWFRGPQGRQCPHVKKRHESIFTWVKPMVTTCCRAPWPPARVRWPHGAEEKAPPSLRGPAKMSQRSDNLQNFCFPESLGSLNLRNWDVESIIAGHPVFQDSARGHRNRFLKAWMMQIFHYT</sequence>